<evidence type="ECO:0000313" key="3">
    <source>
        <dbReference type="Proteomes" id="UP001642484"/>
    </source>
</evidence>
<evidence type="ECO:0000256" key="1">
    <source>
        <dbReference type="SAM" id="MobiDB-lite"/>
    </source>
</evidence>
<dbReference type="Proteomes" id="UP001642484">
    <property type="component" value="Unassembled WGS sequence"/>
</dbReference>
<accession>A0ABP0M9Z3</accession>
<keyword evidence="3" id="KW-1185">Reference proteome</keyword>
<dbReference type="EMBL" id="CAXAMN010016483">
    <property type="protein sequence ID" value="CAK9048327.1"/>
    <property type="molecule type" value="Genomic_DNA"/>
</dbReference>
<sequence>SEILVAYGPLYDHSSKRPRITEFFGKPAPPDGPDAGPSGPDAPKPPAPKPPKEEAPAPPEQ</sequence>
<protein>
    <submittedName>
        <fullName evidence="2">Uncharacterized protein</fullName>
    </submittedName>
</protein>
<organism evidence="2 3">
    <name type="scientific">Durusdinium trenchii</name>
    <dbReference type="NCBI Taxonomy" id="1381693"/>
    <lineage>
        <taxon>Eukaryota</taxon>
        <taxon>Sar</taxon>
        <taxon>Alveolata</taxon>
        <taxon>Dinophyceae</taxon>
        <taxon>Suessiales</taxon>
        <taxon>Symbiodiniaceae</taxon>
        <taxon>Durusdinium</taxon>
    </lineage>
</organism>
<evidence type="ECO:0000313" key="2">
    <source>
        <dbReference type="EMBL" id="CAK9048327.1"/>
    </source>
</evidence>
<reference evidence="2 3" key="1">
    <citation type="submission" date="2024-02" db="EMBL/GenBank/DDBJ databases">
        <authorList>
            <person name="Chen Y."/>
            <person name="Shah S."/>
            <person name="Dougan E. K."/>
            <person name="Thang M."/>
            <person name="Chan C."/>
        </authorList>
    </citation>
    <scope>NUCLEOTIDE SEQUENCE [LARGE SCALE GENOMIC DNA]</scope>
</reference>
<feature type="non-terminal residue" evidence="2">
    <location>
        <position position="61"/>
    </location>
</feature>
<feature type="compositionally biased region" description="Pro residues" evidence="1">
    <location>
        <begin position="40"/>
        <end position="49"/>
    </location>
</feature>
<proteinExistence type="predicted"/>
<feature type="non-terminal residue" evidence="2">
    <location>
        <position position="1"/>
    </location>
</feature>
<comment type="caution">
    <text evidence="2">The sequence shown here is derived from an EMBL/GenBank/DDBJ whole genome shotgun (WGS) entry which is preliminary data.</text>
</comment>
<feature type="region of interest" description="Disordered" evidence="1">
    <location>
        <begin position="13"/>
        <end position="61"/>
    </location>
</feature>
<name>A0ABP0M9Z3_9DINO</name>
<gene>
    <name evidence="2" type="ORF">CCMP2556_LOCUS24903</name>
</gene>